<dbReference type="OrthoDB" id="8559033at2"/>
<feature type="domain" description="Tripartite ATP-independent periplasmic transporters DctQ component" evidence="10">
    <location>
        <begin position="27"/>
        <end position="153"/>
    </location>
</feature>
<dbReference type="Pfam" id="PF04290">
    <property type="entry name" value="DctQ"/>
    <property type="match status" value="1"/>
</dbReference>
<evidence type="ECO:0000256" key="4">
    <source>
        <dbReference type="ARBA" id="ARBA00022519"/>
    </source>
</evidence>
<evidence type="ECO:0000259" key="10">
    <source>
        <dbReference type="Pfam" id="PF04290"/>
    </source>
</evidence>
<proteinExistence type="inferred from homology"/>
<evidence type="ECO:0000256" key="6">
    <source>
        <dbReference type="ARBA" id="ARBA00022989"/>
    </source>
</evidence>
<organism evidence="11 12">
    <name type="scientific">Zeimonas arvi</name>
    <dbReference type="NCBI Taxonomy" id="2498847"/>
    <lineage>
        <taxon>Bacteria</taxon>
        <taxon>Pseudomonadati</taxon>
        <taxon>Pseudomonadota</taxon>
        <taxon>Betaproteobacteria</taxon>
        <taxon>Burkholderiales</taxon>
        <taxon>Burkholderiaceae</taxon>
        <taxon>Zeimonas</taxon>
    </lineage>
</organism>
<keyword evidence="12" id="KW-1185">Reference proteome</keyword>
<feature type="transmembrane region" description="Helical" evidence="9">
    <location>
        <begin position="90"/>
        <end position="111"/>
    </location>
</feature>
<keyword evidence="5 9" id="KW-0812">Transmembrane</keyword>
<evidence type="ECO:0000256" key="3">
    <source>
        <dbReference type="ARBA" id="ARBA00022475"/>
    </source>
</evidence>
<dbReference type="RefSeq" id="WP_147704622.1">
    <property type="nucleotide sequence ID" value="NZ_VDUY01000004.1"/>
</dbReference>
<comment type="subcellular location">
    <subcellularLocation>
        <location evidence="1 9">Cell inner membrane</location>
        <topology evidence="1 9">Multi-pass membrane protein</topology>
    </subcellularLocation>
</comment>
<evidence type="ECO:0000313" key="11">
    <source>
        <dbReference type="EMBL" id="TXL65427.1"/>
    </source>
</evidence>
<keyword evidence="3" id="KW-1003">Cell membrane</keyword>
<evidence type="ECO:0000256" key="2">
    <source>
        <dbReference type="ARBA" id="ARBA00022448"/>
    </source>
</evidence>
<dbReference type="PANTHER" id="PTHR35011:SF2">
    <property type="entry name" value="2,3-DIKETO-L-GULONATE TRAP TRANSPORTER SMALL PERMEASE PROTEIN YIAM"/>
    <property type="match status" value="1"/>
</dbReference>
<name>A0A5C8NW00_9BURK</name>
<comment type="similarity">
    <text evidence="8 9">Belongs to the TRAP transporter small permease family.</text>
</comment>
<protein>
    <recommendedName>
        <fullName evidence="9">TRAP transporter small permease protein</fullName>
    </recommendedName>
</protein>
<accession>A0A5C8NW00</accession>
<keyword evidence="6 9" id="KW-1133">Transmembrane helix</keyword>
<dbReference type="Proteomes" id="UP000321548">
    <property type="component" value="Unassembled WGS sequence"/>
</dbReference>
<feature type="transmembrane region" description="Helical" evidence="9">
    <location>
        <begin position="12"/>
        <end position="39"/>
    </location>
</feature>
<evidence type="ECO:0000256" key="8">
    <source>
        <dbReference type="ARBA" id="ARBA00038436"/>
    </source>
</evidence>
<keyword evidence="2 9" id="KW-0813">Transport</keyword>
<dbReference type="GO" id="GO:0005886">
    <property type="term" value="C:plasma membrane"/>
    <property type="evidence" value="ECO:0007669"/>
    <property type="project" value="UniProtKB-SubCell"/>
</dbReference>
<dbReference type="GO" id="GO:0022857">
    <property type="term" value="F:transmembrane transporter activity"/>
    <property type="evidence" value="ECO:0007669"/>
    <property type="project" value="UniProtKB-UniRule"/>
</dbReference>
<dbReference type="PANTHER" id="PTHR35011">
    <property type="entry name" value="2,3-DIKETO-L-GULONATE TRAP TRANSPORTER SMALL PERMEASE PROTEIN YIAM"/>
    <property type="match status" value="1"/>
</dbReference>
<dbReference type="AlphaFoldDB" id="A0A5C8NW00"/>
<evidence type="ECO:0000313" key="12">
    <source>
        <dbReference type="Proteomes" id="UP000321548"/>
    </source>
</evidence>
<feature type="transmembrane region" description="Helical" evidence="9">
    <location>
        <begin position="131"/>
        <end position="152"/>
    </location>
</feature>
<sequence length="173" mass="18964">MRQLLVRIDDALVAVENLFLIVAHAAIAVLVIAGVALRYVFNDPLTWGEELIIGLFTWMVFVAAASALRAHMHIRIDAMAPLWRRPALRWMNLATVIVGLAILGVMTWASLEQLAQEWVVELPMLGVSKAWFLAAMPVGMVLAAVHVLRLWVEQGAAGVFRGEVESLTEGGEA</sequence>
<dbReference type="GO" id="GO:0015740">
    <property type="term" value="P:C4-dicarboxylate transport"/>
    <property type="evidence" value="ECO:0007669"/>
    <property type="project" value="TreeGrafter"/>
</dbReference>
<reference evidence="11 12" key="1">
    <citation type="submission" date="2019-06" db="EMBL/GenBank/DDBJ databases">
        <title>Quisquiliibacterium sp. nov., isolated from a maize field.</title>
        <authorList>
            <person name="Lin S.-Y."/>
            <person name="Tsai C.-F."/>
            <person name="Young C.-C."/>
        </authorList>
    </citation>
    <scope>NUCLEOTIDE SEQUENCE [LARGE SCALE GENOMIC DNA]</scope>
    <source>
        <strain evidence="11 12">CC-CFT501</strain>
    </source>
</reference>
<keyword evidence="4 9" id="KW-0997">Cell inner membrane</keyword>
<comment type="caution">
    <text evidence="11">The sequence shown here is derived from an EMBL/GenBank/DDBJ whole genome shotgun (WGS) entry which is preliminary data.</text>
</comment>
<feature type="transmembrane region" description="Helical" evidence="9">
    <location>
        <begin position="51"/>
        <end position="70"/>
    </location>
</feature>
<evidence type="ECO:0000256" key="1">
    <source>
        <dbReference type="ARBA" id="ARBA00004429"/>
    </source>
</evidence>
<comment type="subunit">
    <text evidence="9">The complex comprises the extracytoplasmic solute receptor protein and the two transmembrane proteins.</text>
</comment>
<gene>
    <name evidence="11" type="ORF">FHP08_11655</name>
</gene>
<dbReference type="InterPro" id="IPR007387">
    <property type="entry name" value="TRAP_DctQ"/>
</dbReference>
<evidence type="ECO:0000256" key="9">
    <source>
        <dbReference type="RuleBase" id="RU369079"/>
    </source>
</evidence>
<evidence type="ECO:0000256" key="5">
    <source>
        <dbReference type="ARBA" id="ARBA00022692"/>
    </source>
</evidence>
<keyword evidence="7 9" id="KW-0472">Membrane</keyword>
<comment type="function">
    <text evidence="9">Part of the tripartite ATP-independent periplasmic (TRAP) transport system.</text>
</comment>
<dbReference type="InterPro" id="IPR055348">
    <property type="entry name" value="DctQ"/>
</dbReference>
<dbReference type="EMBL" id="VDUY01000004">
    <property type="protein sequence ID" value="TXL65427.1"/>
    <property type="molecule type" value="Genomic_DNA"/>
</dbReference>
<evidence type="ECO:0000256" key="7">
    <source>
        <dbReference type="ARBA" id="ARBA00023136"/>
    </source>
</evidence>